<dbReference type="Gene3D" id="3.40.47.10">
    <property type="match status" value="1"/>
</dbReference>
<dbReference type="CDD" id="cd08953">
    <property type="entry name" value="KR_2_SDR_x"/>
    <property type="match status" value="1"/>
</dbReference>
<sequence length="2332" mass="261557">MICIPHGGGGSHVYKEWAEKLPDFIEVYALNFPGRGSRREENAICNMFELRDEIANVISQISDKPYVMFGHSVGALVAYEVAKEIEKQGIMPPLRLILSAHKAPEDSKEDEPMYTLSDEDLMSKILELGLLPEDVLENKELLDFILPPLRADFEISETYEYEKSDALTIPITATFGKTDPLLNEQDIQKWEKYTNSEYKIKEYDGDHFYTVSKQELLFDDIVKELKQDLKALPLSIMHGISAEYPKKCLHELFKEQALKNPEKIAALDVDKQISFKELDEQTDLLARKLQTLGLGVDDIGGIYTQSSVEYIIAYLGILKAGGAYMPLEVAYPTELLKKALNKAKPKVIVTTNEYIEFLPQNEQIVCLDENWQERLTKENLPELYANQEKPDIDSLAYCVMTSGTTGEPKGIICPHRGAVNSYYWRYNYYPYQDNEREACNVFFVWEAVRALLQGFPTYVIPDSSIYDPWKLVSFLEEHKITRVLFTPSLLEQILNTPYIDLTNRLSGLKIVWLNGEVVPTTLKNRFFEVFPDCKLLNDYSVSETHDICTYDLALLDERYSPKFSSVGKPMSNVSIYLLDEEQNPVPQGVSAEIYVAGDSLARGYLGDKEKTDERFVKDTIKNDGSIMFRSGDAGRFLPNVELEIKGRIEFMIKLRGYTVVPGAVEAAINDHSAINACVVVTKDNPQTKQPDALVAYLVSNKSMEDNELIISLREHLKNNLPHYEIPSYLIVLDELPLNSVTGKLDRKKLPDPDVAAHKAIENAPKIGGTLNEQIIIDVWQEVLGTPINSVKDNFFDLGGHSLLAVKICFELSQKLNIQVSVVDIFNKPTVQSLAELIDSKKDGGGLAHLENITSSKDKDNQNSSSDLAIIGMAGVFPGAKNVDEFWDNLCNKNCSIKELSSEYLESIGVSAEIYEDENYRAYGALIDDVEHFDYQFWNLSKKESVLMDPQHRLFLQSCYHALENAGIKPGKGERTGVFGGSYSPLYLLHQLGGGGFMDPTDPMEYHLTETGNDKDYLTTRVSYMLDLQGPSIGVQTSCSTALSVISSACQSLELNQCDIALAGASSITFPQGGYQYVEGHINSLDGKVRTFDEKASGTILGDGVGVVVLKRLDDALRDKDTIYSVIKGYATNNDGIEKAGYSAPAVKGQQVSVTQALENANVGADSISYIEAHGTGTLVGDPIEIRALSDVYERYTDKKQYCALGSVKPNIGHSNIAAGMAGIMKASLCLYHKTLVPNINYDKPNPAMDIENSPFYVNTELKKWEVDGDFPRRAGVSSLGIGGTNNHFILEEAPEVQINEDKQEKDKQEKDKNHNLFLLSAKSENSLKENALSIANFIEKNPNISLDDIEYTLRETKLFYEYRVGVSCTDKNSAIKALRNSAKGTKVSKLSSKQIQSDIKNVFVFSGQGSQHEFMGLGLYQNEPRFKKYFDECCKILEKELGVDFKELLFEKGAKAFEYAYYTQPLIVAHQYSIAKTLMDWGIKPDGLAGHSIGEYTAALISGIFSLEDTLKLVITRGKQMQKAGVGTMLSASMPLLEAKEILKKHNQVSIAVINTPNSIVFSGEVEAILKLQEELRAKDIKSQKVNVSQAFHSPMMSDAAQELTKVVKTIKRNKPQIPLMSNVTGTWMSENQVNDDEYWGAHMRECVYFSDNIEGLLAKSPSNVIEVGANTILTTAMRSFTGKLDNKPLVIPSSRHPKNTSTNDAEALDNVIAQMWVNGREIDWSLYSNYKGNRIALPGYSFEKVSCWATNTNLMSGSVETSSSKDEMIKDVSNRGFIPSWTRSVFPNVNDDLKEQKWLVFAKADEFSDDIIKSLKDKNASIEVVYPEDVKMDDANSFITLFNTLNKEEKYPNRILYLWTLGLSEDVKEQLDMSFYPLLNFTKGLASQSSFDTLKVWILTDYTFSVNDEKTNPVKATLFGPSIVLPQEYSQIECRMIDVLPAEISSTDTKRRVLNEISATNPDIEPFVAIRGIKRFVKRYEKAAIAPVENQDGFKQDGVYIITGGLGRIARTLSEKLATFNAKLILTTRGNADTQRIKEHIQVLESKGAKVQVLQANMGEFDDVENIINVAIKEYGKIDGIFHLAGVADLRYLPDIDKEICELEFNPKIHGLLNLENVLSKLIEEKDIKPDFVMMFSSLASILGGYSMTAYTAANRFMDAFTQINPYRLGIKWLCTNWDDWDFEYSKEQVSAYEQTVAKYSMSPEDGIESIQRVISMSEPLQILISTRDMNPRVEQWLHQKAQDEEDSENSDEKLADDLVQRVSKIYKDVLSMPELNDDDNFFSVGGDSLIASQILLKLRRNLKEYSSKLTLASVFDYPSVESLATWLKEN</sequence>
<dbReference type="InterPro" id="IPR016036">
    <property type="entry name" value="Malonyl_transacylase_ACP-bd"/>
</dbReference>
<dbReference type="Gene3D" id="3.40.50.12780">
    <property type="entry name" value="N-terminal domain of ligase-like"/>
    <property type="match status" value="1"/>
</dbReference>
<dbReference type="InterPro" id="IPR014031">
    <property type="entry name" value="Ketoacyl_synth_C"/>
</dbReference>
<reference evidence="7 8" key="1">
    <citation type="submission" date="2017-01" db="EMBL/GenBank/DDBJ databases">
        <title>Genome sequencing of Arcobacter sp. LPB0137.</title>
        <authorList>
            <person name="Lee G.-W."/>
            <person name="Yi H."/>
        </authorList>
    </citation>
    <scope>NUCLEOTIDE SEQUENCE [LARGE SCALE GENOMIC DNA]</scope>
    <source>
        <strain evidence="7 8">LPB0137</strain>
    </source>
</reference>
<dbReference type="CDD" id="cd05930">
    <property type="entry name" value="A_NRPS"/>
    <property type="match status" value="1"/>
</dbReference>
<gene>
    <name evidence="7" type="ORF">LPB137_00615</name>
</gene>
<dbReference type="InterPro" id="IPR036736">
    <property type="entry name" value="ACP-like_sf"/>
</dbReference>
<dbReference type="InterPro" id="IPR016035">
    <property type="entry name" value="Acyl_Trfase/lysoPLipase"/>
</dbReference>
<dbReference type="Gene3D" id="1.10.1200.10">
    <property type="entry name" value="ACP-like"/>
    <property type="match status" value="2"/>
</dbReference>
<proteinExistence type="predicted"/>
<dbReference type="Pfam" id="PF00501">
    <property type="entry name" value="AMP-binding"/>
    <property type="match status" value="1"/>
</dbReference>
<dbReference type="CDD" id="cd00833">
    <property type="entry name" value="PKS"/>
    <property type="match status" value="1"/>
</dbReference>
<feature type="compositionally biased region" description="Basic and acidic residues" evidence="4">
    <location>
        <begin position="1299"/>
        <end position="1312"/>
    </location>
</feature>
<dbReference type="InterPro" id="IPR006162">
    <property type="entry name" value="Ppantetheine_attach_site"/>
</dbReference>
<dbReference type="SUPFAM" id="SSF53901">
    <property type="entry name" value="Thiolase-like"/>
    <property type="match status" value="1"/>
</dbReference>
<protein>
    <recommendedName>
        <fullName evidence="9">Carrier domain-containing protein</fullName>
    </recommendedName>
</protein>
<dbReference type="PANTHER" id="PTHR43775:SF51">
    <property type="entry name" value="INACTIVE PHENOLPHTHIOCEROL SYNTHESIS POLYKETIDE SYNTHASE TYPE I PKS1-RELATED"/>
    <property type="match status" value="1"/>
</dbReference>
<feature type="domain" description="Carrier" evidence="5">
    <location>
        <begin position="2255"/>
        <end position="2332"/>
    </location>
</feature>
<dbReference type="Pfam" id="PF16197">
    <property type="entry name" value="KAsynt_C_assoc"/>
    <property type="match status" value="1"/>
</dbReference>
<dbReference type="Proteomes" id="UP000186074">
    <property type="component" value="Chromosome"/>
</dbReference>
<feature type="domain" description="Carrier" evidence="5">
    <location>
        <begin position="766"/>
        <end position="841"/>
    </location>
</feature>
<dbReference type="InterPro" id="IPR032821">
    <property type="entry name" value="PKS_assoc"/>
</dbReference>
<dbReference type="InterPro" id="IPR050091">
    <property type="entry name" value="PKS_NRPS_Biosynth_Enz"/>
</dbReference>
<dbReference type="Pfam" id="PF00975">
    <property type="entry name" value="Thioesterase"/>
    <property type="match status" value="1"/>
</dbReference>
<evidence type="ECO:0000259" key="5">
    <source>
        <dbReference type="PROSITE" id="PS50075"/>
    </source>
</evidence>
<accession>A0A1P8KIQ7</accession>
<evidence type="ECO:0008006" key="9">
    <source>
        <dbReference type="Google" id="ProtNLM"/>
    </source>
</evidence>
<evidence type="ECO:0000256" key="1">
    <source>
        <dbReference type="ARBA" id="ARBA00022450"/>
    </source>
</evidence>
<dbReference type="GO" id="GO:0006633">
    <property type="term" value="P:fatty acid biosynthetic process"/>
    <property type="evidence" value="ECO:0007669"/>
    <property type="project" value="TreeGrafter"/>
</dbReference>
<dbReference type="SMART" id="SM00822">
    <property type="entry name" value="PKS_KR"/>
    <property type="match status" value="1"/>
</dbReference>
<feature type="domain" description="Ketosynthase family 3 (KS3)" evidence="6">
    <location>
        <begin position="864"/>
        <end position="1292"/>
    </location>
</feature>
<dbReference type="Pfam" id="PF00698">
    <property type="entry name" value="Acyl_transf_1"/>
    <property type="match status" value="1"/>
</dbReference>
<keyword evidence="1" id="KW-0596">Phosphopantetheine</keyword>
<dbReference type="InterPro" id="IPR014043">
    <property type="entry name" value="Acyl_transferase_dom"/>
</dbReference>
<keyword evidence="8" id="KW-1185">Reference proteome</keyword>
<dbReference type="InterPro" id="IPR029058">
    <property type="entry name" value="AB_hydrolase_fold"/>
</dbReference>
<dbReference type="SMART" id="SM00825">
    <property type="entry name" value="PKS_KS"/>
    <property type="match status" value="1"/>
</dbReference>
<dbReference type="InterPro" id="IPR000873">
    <property type="entry name" value="AMP-dep_synth/lig_dom"/>
</dbReference>
<keyword evidence="3" id="KW-0808">Transferase</keyword>
<dbReference type="Gene3D" id="3.40.366.10">
    <property type="entry name" value="Malonyl-Coenzyme A Acyl Carrier Protein, domain 2"/>
    <property type="match status" value="1"/>
</dbReference>
<dbReference type="InterPro" id="IPR020806">
    <property type="entry name" value="PKS_PP-bd"/>
</dbReference>
<dbReference type="InterPro" id="IPR014030">
    <property type="entry name" value="Ketoacyl_synth_N"/>
</dbReference>
<feature type="region of interest" description="Disordered" evidence="4">
    <location>
        <begin position="1293"/>
        <end position="1312"/>
    </location>
</feature>
<keyword evidence="2" id="KW-0597">Phosphoprotein</keyword>
<dbReference type="STRING" id="1850254.LPB137_00615"/>
<evidence type="ECO:0000313" key="7">
    <source>
        <dbReference type="EMBL" id="APW64438.1"/>
    </source>
</evidence>
<dbReference type="Gene3D" id="3.30.300.30">
    <property type="match status" value="1"/>
</dbReference>
<dbReference type="InterPro" id="IPR001031">
    <property type="entry name" value="Thioesterase"/>
</dbReference>
<dbReference type="PROSITE" id="PS00012">
    <property type="entry name" value="PHOSPHOPANTETHEINE"/>
    <property type="match status" value="1"/>
</dbReference>
<dbReference type="SUPFAM" id="SSF47336">
    <property type="entry name" value="ACP-like"/>
    <property type="match status" value="2"/>
</dbReference>
<evidence type="ECO:0000259" key="6">
    <source>
        <dbReference type="PROSITE" id="PS52004"/>
    </source>
</evidence>
<evidence type="ECO:0000256" key="2">
    <source>
        <dbReference type="ARBA" id="ARBA00022553"/>
    </source>
</evidence>
<dbReference type="KEGG" id="alp:LPB137_00615"/>
<dbReference type="Pfam" id="PF00109">
    <property type="entry name" value="ketoacyl-synt"/>
    <property type="match status" value="1"/>
</dbReference>
<dbReference type="InterPro" id="IPR036291">
    <property type="entry name" value="NAD(P)-bd_dom_sf"/>
</dbReference>
<dbReference type="InterPro" id="IPR049490">
    <property type="entry name" value="C883_1060-like_KR_N"/>
</dbReference>
<dbReference type="InterPro" id="IPR025110">
    <property type="entry name" value="AMP-bd_C"/>
</dbReference>
<dbReference type="SUPFAM" id="SSF55048">
    <property type="entry name" value="Probable ACP-binding domain of malonyl-CoA ACP transacylase"/>
    <property type="match status" value="1"/>
</dbReference>
<dbReference type="Pfam" id="PF08659">
    <property type="entry name" value="KR"/>
    <property type="match status" value="1"/>
</dbReference>
<dbReference type="PROSITE" id="PS52004">
    <property type="entry name" value="KS3_2"/>
    <property type="match status" value="1"/>
</dbReference>
<dbReference type="InterPro" id="IPR009081">
    <property type="entry name" value="PP-bd_ACP"/>
</dbReference>
<dbReference type="EMBL" id="CP019070">
    <property type="protein sequence ID" value="APW64438.1"/>
    <property type="molecule type" value="Genomic_DNA"/>
</dbReference>
<dbReference type="Pfam" id="PF21394">
    <property type="entry name" value="Beta-ketacyl_N"/>
    <property type="match status" value="1"/>
</dbReference>
<dbReference type="SUPFAM" id="SSF52151">
    <property type="entry name" value="FabD/lysophospholipase-like"/>
    <property type="match status" value="1"/>
</dbReference>
<dbReference type="SUPFAM" id="SSF56801">
    <property type="entry name" value="Acetyl-CoA synthetase-like"/>
    <property type="match status" value="1"/>
</dbReference>
<dbReference type="InterPro" id="IPR020841">
    <property type="entry name" value="PKS_Beta-ketoAc_synthase_dom"/>
</dbReference>
<dbReference type="GO" id="GO:0031177">
    <property type="term" value="F:phosphopantetheine binding"/>
    <property type="evidence" value="ECO:0007669"/>
    <property type="project" value="InterPro"/>
</dbReference>
<dbReference type="InterPro" id="IPR042099">
    <property type="entry name" value="ANL_N_sf"/>
</dbReference>
<dbReference type="InterPro" id="IPR057326">
    <property type="entry name" value="KR_dom"/>
</dbReference>
<dbReference type="PROSITE" id="PS50075">
    <property type="entry name" value="CARRIER"/>
    <property type="match status" value="2"/>
</dbReference>
<dbReference type="PANTHER" id="PTHR43775">
    <property type="entry name" value="FATTY ACID SYNTHASE"/>
    <property type="match status" value="1"/>
</dbReference>
<dbReference type="InterPro" id="IPR045851">
    <property type="entry name" value="AMP-bd_C_sf"/>
</dbReference>
<dbReference type="SUPFAM" id="SSF53474">
    <property type="entry name" value="alpha/beta-Hydrolases"/>
    <property type="match status" value="1"/>
</dbReference>
<dbReference type="Gene3D" id="3.40.50.720">
    <property type="entry name" value="NAD(P)-binding Rossmann-like Domain"/>
    <property type="match status" value="1"/>
</dbReference>
<dbReference type="GO" id="GO:0004312">
    <property type="term" value="F:fatty acid synthase activity"/>
    <property type="evidence" value="ECO:0007669"/>
    <property type="project" value="TreeGrafter"/>
</dbReference>
<dbReference type="Pfam" id="PF02801">
    <property type="entry name" value="Ketoacyl-synt_C"/>
    <property type="match status" value="1"/>
</dbReference>
<dbReference type="InterPro" id="IPR013968">
    <property type="entry name" value="PKS_KR"/>
</dbReference>
<dbReference type="SMART" id="SM00827">
    <property type="entry name" value="PKS_AT"/>
    <property type="match status" value="1"/>
</dbReference>
<dbReference type="InterPro" id="IPR001227">
    <property type="entry name" value="Ac_transferase_dom_sf"/>
</dbReference>
<dbReference type="Pfam" id="PF13193">
    <property type="entry name" value="AMP-binding_C"/>
    <property type="match status" value="1"/>
</dbReference>
<dbReference type="Pfam" id="PF00550">
    <property type="entry name" value="PP-binding"/>
    <property type="match status" value="2"/>
</dbReference>
<dbReference type="InterPro" id="IPR016039">
    <property type="entry name" value="Thiolase-like"/>
</dbReference>
<name>A0A1P8KIQ7_9BACT</name>
<dbReference type="Gene3D" id="3.30.70.3290">
    <property type="match status" value="1"/>
</dbReference>
<dbReference type="SMART" id="SM00823">
    <property type="entry name" value="PKS_PP"/>
    <property type="match status" value="2"/>
</dbReference>
<evidence type="ECO:0000313" key="8">
    <source>
        <dbReference type="Proteomes" id="UP000186074"/>
    </source>
</evidence>
<evidence type="ECO:0000256" key="3">
    <source>
        <dbReference type="ARBA" id="ARBA00022679"/>
    </source>
</evidence>
<organism evidence="7 8">
    <name type="scientific">Poseidonibacter parvus</name>
    <dbReference type="NCBI Taxonomy" id="1850254"/>
    <lineage>
        <taxon>Bacteria</taxon>
        <taxon>Pseudomonadati</taxon>
        <taxon>Campylobacterota</taxon>
        <taxon>Epsilonproteobacteria</taxon>
        <taxon>Campylobacterales</taxon>
        <taxon>Arcobacteraceae</taxon>
        <taxon>Poseidonibacter</taxon>
    </lineage>
</organism>
<dbReference type="Gene3D" id="3.40.50.1820">
    <property type="entry name" value="alpha/beta hydrolase"/>
    <property type="match status" value="1"/>
</dbReference>
<dbReference type="SUPFAM" id="SSF51735">
    <property type="entry name" value="NAD(P)-binding Rossmann-fold domains"/>
    <property type="match status" value="2"/>
</dbReference>
<evidence type="ECO:0000256" key="4">
    <source>
        <dbReference type="SAM" id="MobiDB-lite"/>
    </source>
</evidence>